<dbReference type="Gramene" id="OB04G18740.1">
    <property type="protein sequence ID" value="OB04G18740.1"/>
    <property type="gene ID" value="OB04G18740"/>
</dbReference>
<keyword evidence="2" id="KW-1185">Reference proteome</keyword>
<proteinExistence type="predicted"/>
<evidence type="ECO:0000313" key="1">
    <source>
        <dbReference type="EnsemblPlants" id="OB04G18740.1"/>
    </source>
</evidence>
<dbReference type="AlphaFoldDB" id="J3LXJ9"/>
<dbReference type="Proteomes" id="UP000006038">
    <property type="component" value="Chromosome 4"/>
</dbReference>
<dbReference type="EnsemblPlants" id="OB04G18740.1">
    <property type="protein sequence ID" value="OB04G18740.1"/>
    <property type="gene ID" value="OB04G18740"/>
</dbReference>
<reference evidence="1" key="2">
    <citation type="submission" date="2013-04" db="UniProtKB">
        <authorList>
            <consortium name="EnsemblPlants"/>
        </authorList>
    </citation>
    <scope>IDENTIFICATION</scope>
</reference>
<name>J3LXJ9_ORYBR</name>
<protein>
    <submittedName>
        <fullName evidence="1">Uncharacterized protein</fullName>
    </submittedName>
</protein>
<sequence>MARRRACQHGQRHLVTRRGEMKVREDSDLWDPFRFLCTKKWHIVKKLFMFDCNFVRANLKGYME</sequence>
<dbReference type="HOGENOM" id="CLU_2874527_0_0_1"/>
<evidence type="ECO:0000313" key="2">
    <source>
        <dbReference type="Proteomes" id="UP000006038"/>
    </source>
</evidence>
<accession>J3LXJ9</accession>
<organism evidence="1">
    <name type="scientific">Oryza brachyantha</name>
    <name type="common">malo sina</name>
    <dbReference type="NCBI Taxonomy" id="4533"/>
    <lineage>
        <taxon>Eukaryota</taxon>
        <taxon>Viridiplantae</taxon>
        <taxon>Streptophyta</taxon>
        <taxon>Embryophyta</taxon>
        <taxon>Tracheophyta</taxon>
        <taxon>Spermatophyta</taxon>
        <taxon>Magnoliopsida</taxon>
        <taxon>Liliopsida</taxon>
        <taxon>Poales</taxon>
        <taxon>Poaceae</taxon>
        <taxon>BOP clade</taxon>
        <taxon>Oryzoideae</taxon>
        <taxon>Oryzeae</taxon>
        <taxon>Oryzinae</taxon>
        <taxon>Oryza</taxon>
    </lineage>
</organism>
<reference evidence="1" key="1">
    <citation type="journal article" date="2013" name="Nat. Commun.">
        <title>Whole-genome sequencing of Oryza brachyantha reveals mechanisms underlying Oryza genome evolution.</title>
        <authorList>
            <person name="Chen J."/>
            <person name="Huang Q."/>
            <person name="Gao D."/>
            <person name="Wang J."/>
            <person name="Lang Y."/>
            <person name="Liu T."/>
            <person name="Li B."/>
            <person name="Bai Z."/>
            <person name="Luis Goicoechea J."/>
            <person name="Liang C."/>
            <person name="Chen C."/>
            <person name="Zhang W."/>
            <person name="Sun S."/>
            <person name="Liao Y."/>
            <person name="Zhang X."/>
            <person name="Yang L."/>
            <person name="Song C."/>
            <person name="Wang M."/>
            <person name="Shi J."/>
            <person name="Liu G."/>
            <person name="Liu J."/>
            <person name="Zhou H."/>
            <person name="Zhou W."/>
            <person name="Yu Q."/>
            <person name="An N."/>
            <person name="Chen Y."/>
            <person name="Cai Q."/>
            <person name="Wang B."/>
            <person name="Liu B."/>
            <person name="Min J."/>
            <person name="Huang Y."/>
            <person name="Wu H."/>
            <person name="Li Z."/>
            <person name="Zhang Y."/>
            <person name="Yin Y."/>
            <person name="Song W."/>
            <person name="Jiang J."/>
            <person name="Jackson S.A."/>
            <person name="Wing R.A."/>
            <person name="Wang J."/>
            <person name="Chen M."/>
        </authorList>
    </citation>
    <scope>NUCLEOTIDE SEQUENCE [LARGE SCALE GENOMIC DNA]</scope>
    <source>
        <strain evidence="1">cv. IRGC 101232</strain>
    </source>
</reference>